<dbReference type="PANTHER" id="PTHR47723">
    <property type="entry name" value="OS05G0353850 PROTEIN"/>
    <property type="match status" value="1"/>
</dbReference>
<dbReference type="InterPro" id="IPR053151">
    <property type="entry name" value="RNase_H-like"/>
</dbReference>
<dbReference type="CDD" id="cd06222">
    <property type="entry name" value="RNase_H_like"/>
    <property type="match status" value="1"/>
</dbReference>
<evidence type="ECO:0000259" key="1">
    <source>
        <dbReference type="Pfam" id="PF13456"/>
    </source>
</evidence>
<keyword evidence="3" id="KW-1185">Reference proteome</keyword>
<dbReference type="InterPro" id="IPR002156">
    <property type="entry name" value="RNaseH_domain"/>
</dbReference>
<dbReference type="EMBL" id="JBBPBM010000004">
    <property type="protein sequence ID" value="KAK8588400.1"/>
    <property type="molecule type" value="Genomic_DNA"/>
</dbReference>
<feature type="domain" description="RNase H type-1" evidence="1">
    <location>
        <begin position="7"/>
        <end position="103"/>
    </location>
</feature>
<organism evidence="2 3">
    <name type="scientific">Hibiscus sabdariffa</name>
    <name type="common">roselle</name>
    <dbReference type="NCBI Taxonomy" id="183260"/>
    <lineage>
        <taxon>Eukaryota</taxon>
        <taxon>Viridiplantae</taxon>
        <taxon>Streptophyta</taxon>
        <taxon>Embryophyta</taxon>
        <taxon>Tracheophyta</taxon>
        <taxon>Spermatophyta</taxon>
        <taxon>Magnoliopsida</taxon>
        <taxon>eudicotyledons</taxon>
        <taxon>Gunneridae</taxon>
        <taxon>Pentapetalae</taxon>
        <taxon>rosids</taxon>
        <taxon>malvids</taxon>
        <taxon>Malvales</taxon>
        <taxon>Malvaceae</taxon>
        <taxon>Malvoideae</taxon>
        <taxon>Hibiscus</taxon>
    </lineage>
</organism>
<reference evidence="2 3" key="1">
    <citation type="journal article" date="2024" name="G3 (Bethesda)">
        <title>Genome assembly of Hibiscus sabdariffa L. provides insights into metabolisms of medicinal natural products.</title>
        <authorList>
            <person name="Kim T."/>
        </authorList>
    </citation>
    <scope>NUCLEOTIDE SEQUENCE [LARGE SCALE GENOMIC DNA]</scope>
    <source>
        <strain evidence="2">TK-2024</strain>
        <tissue evidence="2">Old leaves</tissue>
    </source>
</reference>
<dbReference type="PANTHER" id="PTHR47723:SF19">
    <property type="entry name" value="POLYNUCLEOTIDYL TRANSFERASE, RIBONUCLEASE H-LIKE SUPERFAMILY PROTEIN"/>
    <property type="match status" value="1"/>
</dbReference>
<evidence type="ECO:0000313" key="3">
    <source>
        <dbReference type="Proteomes" id="UP001472677"/>
    </source>
</evidence>
<comment type="caution">
    <text evidence="2">The sequence shown here is derived from an EMBL/GenBank/DDBJ whole genome shotgun (WGS) entry which is preliminary data.</text>
</comment>
<sequence>MGSASDLLPNHSDDWLIGFNKKVGFSSLLQSEFWGIYVDLCLAWDHGYKHVQVQYNCSEALKLISSPLAGSDAYALVRAIAYLVERHWLIDFVIIRREANFATSFLVKLPTVDDGSVRFFSESLANIGLLLHRHLHGLIYY</sequence>
<proteinExistence type="predicted"/>
<dbReference type="InterPro" id="IPR044730">
    <property type="entry name" value="RNase_H-like_dom_plant"/>
</dbReference>
<evidence type="ECO:0000313" key="2">
    <source>
        <dbReference type="EMBL" id="KAK8588400.1"/>
    </source>
</evidence>
<accession>A0ABR2FVW9</accession>
<gene>
    <name evidence="2" type="ORF">V6N12_022845</name>
</gene>
<dbReference type="Pfam" id="PF13456">
    <property type="entry name" value="RVT_3"/>
    <property type="match status" value="1"/>
</dbReference>
<dbReference type="Proteomes" id="UP001472677">
    <property type="component" value="Unassembled WGS sequence"/>
</dbReference>
<name>A0ABR2FVW9_9ROSI</name>
<protein>
    <recommendedName>
        <fullName evidence="1">RNase H type-1 domain-containing protein</fullName>
    </recommendedName>
</protein>